<dbReference type="GO" id="GO:0006397">
    <property type="term" value="P:mRNA processing"/>
    <property type="evidence" value="ECO:0007669"/>
    <property type="project" value="UniProtKB-KW"/>
</dbReference>
<dbReference type="OMA" id="TGHHDIS"/>
<feature type="compositionally biased region" description="Basic and acidic residues" evidence="5">
    <location>
        <begin position="1229"/>
        <end position="1253"/>
    </location>
</feature>
<evidence type="ECO:0000256" key="2">
    <source>
        <dbReference type="ARBA" id="ARBA00007459"/>
    </source>
</evidence>
<keyword evidence="8" id="KW-1185">Reference proteome</keyword>
<evidence type="ECO:0000256" key="4">
    <source>
        <dbReference type="ARBA" id="ARBA00023242"/>
    </source>
</evidence>
<sequence length="1458" mass="165931">MDEDDFGELYDDPTGFSSDGAASLQKSYASYAIFDDGIEDDQARANAPPSHLPSSPPGALSPRPQVAESPVRGEIQEPDQPVGRDSDEDDDMLLLGYNSKSAGIANKARMNDTQAVGFADPEEEFAKLTKTSEDENVAENVLVSFSSKPDLAVTLHVPGITPTEVTTSASHHGARTAGPDASSHTITIPGLSTTVSAPFFDMGDDGDVTQDAWDQEKLGKSQMQPHGGAVAGATDDWDTDSDDDLHIVLNSEYPYYASTDKRALGSYEAGSEDEDEEDLIIFAGGEAIEDGEEQLLQPSDAQTLQGDQLGEKLPGVEDSKGQQEKAVPGVQPLSQASRGFAYHNYSSPYKYVRAGATGMYNVSSGQAPGGRGGPLKSITGRGDWRSSGRGGFGPPQFASSWSATSSLEFTLPPAMTVFEVNLDDFEEKPWRQPTVDISDFFNFGFDETSWKDYCKQLLQLKLESNMQSKIRVYESGRSEQDYDPDLPPELAAAAGLQESSEKVQQRQLDADTVGAGMGRRIYTPMPLGRPIEVEGGIADRRPSADSRKQRIRDSDSILLIDAVENEDLETEVLHDENMEGMDVDVDKDEVDQDEQQIEGHGIDEEEHLMESVRAPFKTKQEQHIWKKERMPKVQSKPPAEERRELEYAQSFDANLHEVESKADIDTSEKFTEPSDKHEIENHKDDMVHIHAEEHHGVQSIAQKVEDASIAVSKEKLSWEVQADSSGCSSKRQRPVSPEGSHTASWDNLDLQKSTRSTTYTKESRDSGESAFDSREDTSRHRKKHKSYSDLSRADMHRDSRHETDFYHKRQVSNRQEVESEVHLYTESVQETTKRQKQGVSDKVTSKDFVKHSRHREDVRGRTREDDIEKKIHLVKDVREAVDHKDKVGSKSDSRRREEEERDVSHYRERGSRSESRKKEVERRDRHDSRRREPEDRRERPEKESQHREFREIHHRDTEVEPFDWHTSDRRKKEEDHRRKDRPEDSDVFTKKERGRDIFEKHEREEDDHRRKDRPADAGIFTKKERGKEILEKHERDSDLYTRKKEELSKKEKVEDRHKTKVRDGTLKDSEESRQRNTDYQDSQKRSHKDEERLSHSGRSSRRHDEDRGERAWRGRDESRMSDSTRSSEHRSHSKDRRRLLEDHGKEKGRSHEGHVRSCIDHEGAQIVENHDRDPGKHSRLSDGSRTLERSLQSDKHRIDSKRNKDFDREINEAATQSAENTAYSKRKRSVPEKNEQGSGRLEESSSAKARDGQAIKAVLGDARESHDSKFGKSSSKLQLSDDRASSAEDERQKGRSKLERWMSHKDLDSDILLRQSILKRDEKPKSSSRDEKHRDSFEARVYPQQDTKHHVGIDRKSDKGSSTEQVNGKASKLKEKGDAGTFSKGDANTDKKDEHHQEDAAVLQTNMAAKLEKRKERFKVTMEDKEGARKLVQGENQLVDKDDSRQERPPRKRRWASG</sequence>
<evidence type="ECO:0000313" key="8">
    <source>
        <dbReference type="Proteomes" id="UP000825935"/>
    </source>
</evidence>
<feature type="compositionally biased region" description="Acidic residues" evidence="5">
    <location>
        <begin position="1"/>
        <end position="11"/>
    </location>
</feature>
<dbReference type="PANTHER" id="PTHR36884">
    <property type="entry name" value="FIP1[III]-LIKE PROTEIN"/>
    <property type="match status" value="1"/>
</dbReference>
<feature type="compositionally biased region" description="Basic and acidic residues" evidence="5">
    <location>
        <begin position="843"/>
        <end position="1094"/>
    </location>
</feature>
<comment type="similarity">
    <text evidence="2">Belongs to the FIP1 family.</text>
</comment>
<evidence type="ECO:0000259" key="6">
    <source>
        <dbReference type="Pfam" id="PF05182"/>
    </source>
</evidence>
<dbReference type="GO" id="GO:0005634">
    <property type="term" value="C:nucleus"/>
    <property type="evidence" value="ECO:0007669"/>
    <property type="project" value="UniProtKB-SubCell"/>
</dbReference>
<comment type="caution">
    <text evidence="7">The sequence shown here is derived from an EMBL/GenBank/DDBJ whole genome shotgun (WGS) entry which is preliminary data.</text>
</comment>
<feature type="region of interest" description="Disordered" evidence="5">
    <location>
        <begin position="218"/>
        <end position="237"/>
    </location>
</feature>
<name>A0A8T2QXS4_CERRI</name>
<feature type="compositionally biased region" description="Basic and acidic residues" evidence="5">
    <location>
        <begin position="1102"/>
        <end position="1130"/>
    </location>
</feature>
<feature type="compositionally biased region" description="Basic and acidic residues" evidence="5">
    <location>
        <begin position="1387"/>
        <end position="1399"/>
    </location>
</feature>
<feature type="region of interest" description="Disordered" evidence="5">
    <location>
        <begin position="311"/>
        <end position="332"/>
    </location>
</feature>
<dbReference type="InterPro" id="IPR007854">
    <property type="entry name" value="Fip1_dom"/>
</dbReference>
<feature type="compositionally biased region" description="Basic and acidic residues" evidence="5">
    <location>
        <begin position="654"/>
        <end position="683"/>
    </location>
</feature>
<keyword evidence="4" id="KW-0539">Nucleus</keyword>
<feature type="compositionally biased region" description="Basic and acidic residues" evidence="5">
    <location>
        <begin position="1279"/>
        <end position="1308"/>
    </location>
</feature>
<feature type="compositionally biased region" description="Basic and acidic residues" evidence="5">
    <location>
        <begin position="1346"/>
        <end position="1361"/>
    </location>
</feature>
<protein>
    <recommendedName>
        <fullName evidence="6">Pre-mRNA polyadenylation factor Fip1 domain-containing protein</fullName>
    </recommendedName>
</protein>
<dbReference type="Pfam" id="PF05182">
    <property type="entry name" value="Fip1"/>
    <property type="match status" value="1"/>
</dbReference>
<organism evidence="7 8">
    <name type="scientific">Ceratopteris richardii</name>
    <name type="common">Triangle waterfern</name>
    <dbReference type="NCBI Taxonomy" id="49495"/>
    <lineage>
        <taxon>Eukaryota</taxon>
        <taxon>Viridiplantae</taxon>
        <taxon>Streptophyta</taxon>
        <taxon>Embryophyta</taxon>
        <taxon>Tracheophyta</taxon>
        <taxon>Polypodiopsida</taxon>
        <taxon>Polypodiidae</taxon>
        <taxon>Polypodiales</taxon>
        <taxon>Pteridineae</taxon>
        <taxon>Pteridaceae</taxon>
        <taxon>Parkerioideae</taxon>
        <taxon>Ceratopteris</taxon>
    </lineage>
</organism>
<reference evidence="7" key="1">
    <citation type="submission" date="2021-08" db="EMBL/GenBank/DDBJ databases">
        <title>WGS assembly of Ceratopteris richardii.</title>
        <authorList>
            <person name="Marchant D.B."/>
            <person name="Chen G."/>
            <person name="Jenkins J."/>
            <person name="Shu S."/>
            <person name="Leebens-Mack J."/>
            <person name="Grimwood J."/>
            <person name="Schmutz J."/>
            <person name="Soltis P."/>
            <person name="Soltis D."/>
            <person name="Chen Z.-H."/>
        </authorList>
    </citation>
    <scope>NUCLEOTIDE SEQUENCE</scope>
    <source>
        <strain evidence="7">Whitten #5841</strain>
        <tissue evidence="7">Leaf</tissue>
    </source>
</reference>
<feature type="region of interest" description="Disordered" evidence="5">
    <location>
        <begin position="39"/>
        <end position="95"/>
    </location>
</feature>
<keyword evidence="3" id="KW-0507">mRNA processing</keyword>
<accession>A0A8T2QXS4</accession>
<comment type="subcellular location">
    <subcellularLocation>
        <location evidence="1">Nucleus</location>
    </subcellularLocation>
</comment>
<feature type="region of interest" description="Disordered" evidence="5">
    <location>
        <begin position="1"/>
        <end position="21"/>
    </location>
</feature>
<proteinExistence type="inferred from homology"/>
<feature type="region of interest" description="Disordered" evidence="5">
    <location>
        <begin position="163"/>
        <end position="188"/>
    </location>
</feature>
<dbReference type="Proteomes" id="UP000825935">
    <property type="component" value="Chromosome 31"/>
</dbReference>
<feature type="compositionally biased region" description="Basic and acidic residues" evidence="5">
    <location>
        <begin position="314"/>
        <end position="323"/>
    </location>
</feature>
<gene>
    <name evidence="7" type="ORF">KP509_31G051000</name>
</gene>
<evidence type="ECO:0000256" key="1">
    <source>
        <dbReference type="ARBA" id="ARBA00004123"/>
    </source>
</evidence>
<feature type="domain" description="Pre-mRNA polyadenylation factor Fip1" evidence="6">
    <location>
        <begin position="419"/>
        <end position="460"/>
    </location>
</feature>
<dbReference type="EMBL" id="CM035436">
    <property type="protein sequence ID" value="KAH7288932.1"/>
    <property type="molecule type" value="Genomic_DNA"/>
</dbReference>
<evidence type="ECO:0000313" key="7">
    <source>
        <dbReference type="EMBL" id="KAH7288932.1"/>
    </source>
</evidence>
<feature type="compositionally biased region" description="Basic and acidic residues" evidence="5">
    <location>
        <begin position="791"/>
        <end position="807"/>
    </location>
</feature>
<feature type="compositionally biased region" description="Polar residues" evidence="5">
    <location>
        <begin position="1213"/>
        <end position="1223"/>
    </location>
</feature>
<feature type="region of interest" description="Disordered" evidence="5">
    <location>
        <begin position="618"/>
        <end position="683"/>
    </location>
</feature>
<feature type="compositionally biased region" description="Basic and acidic residues" evidence="5">
    <location>
        <begin position="1261"/>
        <end position="1270"/>
    </location>
</feature>
<evidence type="ECO:0000256" key="5">
    <source>
        <dbReference type="SAM" id="MobiDB-lite"/>
    </source>
</evidence>
<feature type="region of interest" description="Disordered" evidence="5">
    <location>
        <begin position="717"/>
        <end position="1400"/>
    </location>
</feature>
<dbReference type="OrthoDB" id="1917198at2759"/>
<feature type="compositionally biased region" description="Basic and acidic residues" evidence="5">
    <location>
        <begin position="618"/>
        <end position="631"/>
    </location>
</feature>
<feature type="compositionally biased region" description="Basic and acidic residues" evidence="5">
    <location>
        <begin position="1438"/>
        <end position="1449"/>
    </location>
</feature>
<evidence type="ECO:0000256" key="3">
    <source>
        <dbReference type="ARBA" id="ARBA00022664"/>
    </source>
</evidence>
<feature type="region of interest" description="Disordered" evidence="5">
    <location>
        <begin position="1419"/>
        <end position="1458"/>
    </location>
</feature>
<feature type="compositionally biased region" description="Basic and acidic residues" evidence="5">
    <location>
        <begin position="1138"/>
        <end position="1211"/>
    </location>
</feature>
<dbReference type="InterPro" id="IPR044976">
    <property type="entry name" value="FIPS5/FIPS3-like"/>
</dbReference>
<feature type="compositionally biased region" description="Polar residues" evidence="5">
    <location>
        <begin position="739"/>
        <end position="760"/>
    </location>
</feature>
<feature type="compositionally biased region" description="Basic and acidic residues" evidence="5">
    <location>
        <begin position="1318"/>
        <end position="1338"/>
    </location>
</feature>
<feature type="compositionally biased region" description="Basic and acidic residues" evidence="5">
    <location>
        <begin position="1419"/>
        <end position="1429"/>
    </location>
</feature>
<dbReference type="PANTHER" id="PTHR36884:SF4">
    <property type="entry name" value="FIP1[III]-LIKE PROTEIN"/>
    <property type="match status" value="1"/>
</dbReference>
<feature type="compositionally biased region" description="Basic and acidic residues" evidence="5">
    <location>
        <begin position="761"/>
        <end position="778"/>
    </location>
</feature>